<dbReference type="RefSeq" id="WP_186773279.1">
    <property type="nucleotide sequence ID" value="NZ_JACOMF010000060.1"/>
</dbReference>
<sequence length="72" mass="8162">MLDTRPELPLCTHPEGHESGVTLEQLLIVLDQLFADVLLAIPWDGRLRRGLDHIRAALGLEIQRIVSLRITR</sequence>
<accession>A0A9X0R319</accession>
<protein>
    <submittedName>
        <fullName evidence="1">Uncharacterized protein</fullName>
    </submittedName>
</protein>
<name>A0A9X0R319_9PROT</name>
<dbReference type="Proteomes" id="UP000600101">
    <property type="component" value="Unassembled WGS sequence"/>
</dbReference>
<evidence type="ECO:0000313" key="2">
    <source>
        <dbReference type="Proteomes" id="UP000600101"/>
    </source>
</evidence>
<evidence type="ECO:0000313" key="1">
    <source>
        <dbReference type="EMBL" id="MBC4018529.1"/>
    </source>
</evidence>
<comment type="caution">
    <text evidence="1">The sequence shown here is derived from an EMBL/GenBank/DDBJ whole genome shotgun (WGS) entry which is preliminary data.</text>
</comment>
<keyword evidence="2" id="KW-1185">Reference proteome</keyword>
<dbReference type="AlphaFoldDB" id="A0A9X0R319"/>
<organism evidence="1 2">
    <name type="scientific">Siccirubricoccus deserti</name>
    <dbReference type="NCBI Taxonomy" id="2013562"/>
    <lineage>
        <taxon>Bacteria</taxon>
        <taxon>Pseudomonadati</taxon>
        <taxon>Pseudomonadota</taxon>
        <taxon>Alphaproteobacteria</taxon>
        <taxon>Acetobacterales</taxon>
        <taxon>Roseomonadaceae</taxon>
        <taxon>Siccirubricoccus</taxon>
    </lineage>
</organism>
<reference evidence="1" key="1">
    <citation type="submission" date="2020-08" db="EMBL/GenBank/DDBJ databases">
        <authorList>
            <person name="Hu Y."/>
            <person name="Nguyen S.V."/>
            <person name="Li F."/>
            <person name="Fanning S."/>
        </authorList>
    </citation>
    <scope>NUCLEOTIDE SEQUENCE</scope>
    <source>
        <strain evidence="1">SYSU D8009</strain>
    </source>
</reference>
<proteinExistence type="predicted"/>
<dbReference type="EMBL" id="JACOMF010000060">
    <property type="protein sequence ID" value="MBC4018529.1"/>
    <property type="molecule type" value="Genomic_DNA"/>
</dbReference>
<gene>
    <name evidence="1" type="ORF">H7965_24970</name>
</gene>